<feature type="compositionally biased region" description="Basic and acidic residues" evidence="1">
    <location>
        <begin position="45"/>
        <end position="54"/>
    </location>
</feature>
<dbReference type="InParanoid" id="G3GZZ2"/>
<dbReference type="Proteomes" id="UP000001075">
    <property type="component" value="Unassembled WGS sequence"/>
</dbReference>
<accession>G3GZZ2</accession>
<dbReference type="AlphaFoldDB" id="G3GZZ2"/>
<proteinExistence type="predicted"/>
<protein>
    <submittedName>
        <fullName evidence="2">Uncharacterized protein</fullName>
    </submittedName>
</protein>
<reference evidence="3" key="1">
    <citation type="journal article" date="2011" name="Nat. Biotechnol.">
        <title>The genomic sequence of the Chinese hamster ovary (CHO)-K1 cell line.</title>
        <authorList>
            <person name="Xu X."/>
            <person name="Nagarajan H."/>
            <person name="Lewis N.E."/>
            <person name="Pan S."/>
            <person name="Cai Z."/>
            <person name="Liu X."/>
            <person name="Chen W."/>
            <person name="Xie M."/>
            <person name="Wang W."/>
            <person name="Hammond S."/>
            <person name="Andersen M.R."/>
            <person name="Neff N."/>
            <person name="Passarelli B."/>
            <person name="Koh W."/>
            <person name="Fan H.C."/>
            <person name="Wang J."/>
            <person name="Gui Y."/>
            <person name="Lee K.H."/>
            <person name="Betenbaugh M.J."/>
            <person name="Quake S.R."/>
            <person name="Famili I."/>
            <person name="Palsson B.O."/>
            <person name="Wang J."/>
        </authorList>
    </citation>
    <scope>NUCLEOTIDE SEQUENCE [LARGE SCALE GENOMIC DNA]</scope>
    <source>
        <strain evidence="3">CHO K1 cell line</strain>
    </source>
</reference>
<organism evidence="2 3">
    <name type="scientific">Cricetulus griseus</name>
    <name type="common">Chinese hamster</name>
    <name type="synonym">Cricetulus barabensis griseus</name>
    <dbReference type="NCBI Taxonomy" id="10029"/>
    <lineage>
        <taxon>Eukaryota</taxon>
        <taxon>Metazoa</taxon>
        <taxon>Chordata</taxon>
        <taxon>Craniata</taxon>
        <taxon>Vertebrata</taxon>
        <taxon>Euteleostomi</taxon>
        <taxon>Mammalia</taxon>
        <taxon>Eutheria</taxon>
        <taxon>Euarchontoglires</taxon>
        <taxon>Glires</taxon>
        <taxon>Rodentia</taxon>
        <taxon>Myomorpha</taxon>
        <taxon>Muroidea</taxon>
        <taxon>Cricetidae</taxon>
        <taxon>Cricetinae</taxon>
        <taxon>Cricetulus</taxon>
    </lineage>
</organism>
<feature type="region of interest" description="Disordered" evidence="1">
    <location>
        <begin position="35"/>
        <end position="54"/>
    </location>
</feature>
<gene>
    <name evidence="2" type="ORF">I79_003440</name>
</gene>
<evidence type="ECO:0000313" key="2">
    <source>
        <dbReference type="EMBL" id="EGW04935.1"/>
    </source>
</evidence>
<sequence length="54" mass="6173">MQQVLSPQLVFIRIISEQVQMRVVHNKHQGGHVNSGLFFTIGNPSREDKSHPHL</sequence>
<dbReference type="EMBL" id="JH000086">
    <property type="protein sequence ID" value="EGW04935.1"/>
    <property type="molecule type" value="Genomic_DNA"/>
</dbReference>
<evidence type="ECO:0000313" key="3">
    <source>
        <dbReference type="Proteomes" id="UP000001075"/>
    </source>
</evidence>
<name>G3GZZ2_CRIGR</name>
<evidence type="ECO:0000256" key="1">
    <source>
        <dbReference type="SAM" id="MobiDB-lite"/>
    </source>
</evidence>